<dbReference type="PANTHER" id="PTHR33204:SF37">
    <property type="entry name" value="HTH-TYPE TRANSCRIPTIONAL REGULATOR YODB"/>
    <property type="match status" value="1"/>
</dbReference>
<evidence type="ECO:0000259" key="4">
    <source>
        <dbReference type="PROSITE" id="PS51118"/>
    </source>
</evidence>
<dbReference type="RefSeq" id="WP_110312514.1">
    <property type="nucleotide sequence ID" value="NZ_QICL01000042.1"/>
</dbReference>
<evidence type="ECO:0000256" key="2">
    <source>
        <dbReference type="ARBA" id="ARBA00023125"/>
    </source>
</evidence>
<keyword evidence="1" id="KW-0805">Transcription regulation</keyword>
<dbReference type="PANTHER" id="PTHR33204">
    <property type="entry name" value="TRANSCRIPTIONAL REGULATOR, MARR FAMILY"/>
    <property type="match status" value="1"/>
</dbReference>
<evidence type="ECO:0000256" key="3">
    <source>
        <dbReference type="ARBA" id="ARBA00023163"/>
    </source>
</evidence>
<dbReference type="Gene3D" id="1.10.10.10">
    <property type="entry name" value="Winged helix-like DNA-binding domain superfamily/Winged helix DNA-binding domain"/>
    <property type="match status" value="1"/>
</dbReference>
<dbReference type="OrthoDB" id="8231503at2"/>
<keyword evidence="3" id="KW-0804">Transcription</keyword>
<dbReference type="InterPro" id="IPR002577">
    <property type="entry name" value="HTH_HxlR"/>
</dbReference>
<organism evidence="5 6">
    <name type="scientific">Dysgonomonas alginatilytica</name>
    <dbReference type="NCBI Taxonomy" id="1605892"/>
    <lineage>
        <taxon>Bacteria</taxon>
        <taxon>Pseudomonadati</taxon>
        <taxon>Bacteroidota</taxon>
        <taxon>Bacteroidia</taxon>
        <taxon>Bacteroidales</taxon>
        <taxon>Dysgonomonadaceae</taxon>
        <taxon>Dysgonomonas</taxon>
    </lineage>
</organism>
<evidence type="ECO:0000256" key="1">
    <source>
        <dbReference type="ARBA" id="ARBA00023015"/>
    </source>
</evidence>
<dbReference type="AlphaFoldDB" id="A0A2V3PJV7"/>
<feature type="domain" description="HTH hxlR-type" evidence="4">
    <location>
        <begin position="12"/>
        <end position="110"/>
    </location>
</feature>
<name>A0A2V3PJV7_9BACT</name>
<dbReference type="Proteomes" id="UP000247973">
    <property type="component" value="Unassembled WGS sequence"/>
</dbReference>
<evidence type="ECO:0000313" key="5">
    <source>
        <dbReference type="EMBL" id="PXV58881.1"/>
    </source>
</evidence>
<proteinExistence type="predicted"/>
<dbReference type="EMBL" id="QICL01000042">
    <property type="protein sequence ID" value="PXV58881.1"/>
    <property type="molecule type" value="Genomic_DNA"/>
</dbReference>
<dbReference type="InterPro" id="IPR036388">
    <property type="entry name" value="WH-like_DNA-bd_sf"/>
</dbReference>
<keyword evidence="6" id="KW-1185">Reference proteome</keyword>
<sequence length="118" mass="13849">MYERKIPLDFECGITIATEVIFSKWKFCILMEIDKGVTRPKDLVEAVTGITKRVLHQQLKQLEFYKIIDRITYPEIPPRVEYSLTEDGKKILPILDDINKWGLDYAPKFKEITDSENL</sequence>
<accession>A0A2V3PJV7</accession>
<dbReference type="SUPFAM" id="SSF46785">
    <property type="entry name" value="Winged helix' DNA-binding domain"/>
    <property type="match status" value="1"/>
</dbReference>
<protein>
    <submittedName>
        <fullName evidence="5">DNA-binding HxlR family transcriptional regulator</fullName>
    </submittedName>
</protein>
<dbReference type="GO" id="GO:0003677">
    <property type="term" value="F:DNA binding"/>
    <property type="evidence" value="ECO:0007669"/>
    <property type="project" value="UniProtKB-KW"/>
</dbReference>
<dbReference type="PROSITE" id="PS51118">
    <property type="entry name" value="HTH_HXLR"/>
    <property type="match status" value="1"/>
</dbReference>
<reference evidence="5 6" key="1">
    <citation type="submission" date="2018-03" db="EMBL/GenBank/DDBJ databases">
        <title>Genomic Encyclopedia of Archaeal and Bacterial Type Strains, Phase II (KMG-II): from individual species to whole genera.</title>
        <authorList>
            <person name="Goeker M."/>
        </authorList>
    </citation>
    <scope>NUCLEOTIDE SEQUENCE [LARGE SCALE GENOMIC DNA]</scope>
    <source>
        <strain evidence="5 6">DSM 100214</strain>
    </source>
</reference>
<keyword evidence="2 5" id="KW-0238">DNA-binding</keyword>
<gene>
    <name evidence="5" type="ORF">CLV62_14228</name>
</gene>
<comment type="caution">
    <text evidence="5">The sequence shown here is derived from an EMBL/GenBank/DDBJ whole genome shotgun (WGS) entry which is preliminary data.</text>
</comment>
<dbReference type="InterPro" id="IPR036390">
    <property type="entry name" value="WH_DNA-bd_sf"/>
</dbReference>
<dbReference type="Pfam" id="PF01638">
    <property type="entry name" value="HxlR"/>
    <property type="match status" value="1"/>
</dbReference>
<evidence type="ECO:0000313" key="6">
    <source>
        <dbReference type="Proteomes" id="UP000247973"/>
    </source>
</evidence>